<proteinExistence type="predicted"/>
<dbReference type="STRING" id="4795.A0A225W923"/>
<comment type="caution">
    <text evidence="1">The sequence shown here is derived from an EMBL/GenBank/DDBJ whole genome shotgun (WGS) entry which is preliminary data.</text>
</comment>
<organism evidence="1 2">
    <name type="scientific">Phytophthora megakarya</name>
    <dbReference type="NCBI Taxonomy" id="4795"/>
    <lineage>
        <taxon>Eukaryota</taxon>
        <taxon>Sar</taxon>
        <taxon>Stramenopiles</taxon>
        <taxon>Oomycota</taxon>
        <taxon>Peronosporomycetes</taxon>
        <taxon>Peronosporales</taxon>
        <taxon>Peronosporaceae</taxon>
        <taxon>Phytophthora</taxon>
    </lineage>
</organism>
<dbReference type="Proteomes" id="UP000198211">
    <property type="component" value="Unassembled WGS sequence"/>
</dbReference>
<accession>A0A225W923</accession>
<evidence type="ECO:0000313" key="1">
    <source>
        <dbReference type="EMBL" id="OWZ13497.1"/>
    </source>
</evidence>
<evidence type="ECO:0000313" key="2">
    <source>
        <dbReference type="Proteomes" id="UP000198211"/>
    </source>
</evidence>
<keyword evidence="2" id="KW-1185">Reference proteome</keyword>
<dbReference type="EMBL" id="NBNE01001563">
    <property type="protein sequence ID" value="OWZ13497.1"/>
    <property type="molecule type" value="Genomic_DNA"/>
</dbReference>
<dbReference type="AlphaFoldDB" id="A0A225W923"/>
<name>A0A225W923_9STRA</name>
<gene>
    <name evidence="1" type="ORF">PHMEG_00013164</name>
</gene>
<dbReference type="OrthoDB" id="112326at2759"/>
<reference evidence="2" key="1">
    <citation type="submission" date="2017-03" db="EMBL/GenBank/DDBJ databases">
        <title>Phytopthora megakarya and P. palmivora, two closely related causual agents of cacao black pod achieved similar genome size and gene model numbers by different mechanisms.</title>
        <authorList>
            <person name="Ali S."/>
            <person name="Shao J."/>
            <person name="Larry D.J."/>
            <person name="Kronmiller B."/>
            <person name="Shen D."/>
            <person name="Strem M.D."/>
            <person name="Melnick R.L."/>
            <person name="Guiltinan M.J."/>
            <person name="Tyler B.M."/>
            <person name="Meinhardt L.W."/>
            <person name="Bailey B.A."/>
        </authorList>
    </citation>
    <scope>NUCLEOTIDE SEQUENCE [LARGE SCALE GENOMIC DNA]</scope>
    <source>
        <strain evidence="2">zdho120</strain>
    </source>
</reference>
<protein>
    <submittedName>
        <fullName evidence="1">Uncharacterized protein</fullName>
    </submittedName>
</protein>
<sequence>MWHTFGRAIDTCFACKSQLSIAASEELFLHIARIKTSVVQGVSIYKSAKHWEQCMLHALGMLFVGASEPSSYVFPLVPHAAVSDLPGEKPTVKTKQYKERATNQARERKTEYIQLYQRHNCHGLRAPSTRFCPAAPLPTKLPAGLSIHSLRRGSTVYAYVSPQLAIQWISTRGAWLLDSLTKAFAYVGTTTRVDQNIGKILASYRDPNLPCVTPTIATLKELLPSLEYAQLLTLRRQLFKNQNRMYCLGFKYTTLKVDVMVFDTALASLLIHLEDVANVVQLEQATTGFTSHYLYRFHEALDATDAALGYNLSLEACVGWDRRLRSAWETENFAQLGERCTGSSTVLAGAVTQMLSSIATMQRTLQKLVAMHETTPTSAASSAPCGYAECVTQQNNEVVVEAHSLAAPTEHDGVSYRLWKQIVWTLAENLDKKTNTALARIDGKGKSKTAESLRKRWGKLRVVHRPAYDAICSAFISRKANGVSLIAVHQRATNGSKKDLTVGINAQYIPIHTMP</sequence>